<comment type="subcellular location">
    <subcellularLocation>
        <location evidence="1">Cell inner membrane</location>
        <topology evidence="1">Multi-pass membrane protein</topology>
    </subcellularLocation>
</comment>
<feature type="transmembrane region" description="Helical" evidence="6">
    <location>
        <begin position="188"/>
        <end position="211"/>
    </location>
</feature>
<dbReference type="Gene3D" id="6.10.340.10">
    <property type="match status" value="1"/>
</dbReference>
<keyword evidence="6" id="KW-0472">Membrane</keyword>
<evidence type="ECO:0000256" key="4">
    <source>
        <dbReference type="ARBA" id="ARBA00029447"/>
    </source>
</evidence>
<dbReference type="OrthoDB" id="3289104at2"/>
<evidence type="ECO:0000259" key="7">
    <source>
        <dbReference type="PROSITE" id="PS50111"/>
    </source>
</evidence>
<dbReference type="PANTHER" id="PTHR32089">
    <property type="entry name" value="METHYL-ACCEPTING CHEMOTAXIS PROTEIN MCPB"/>
    <property type="match status" value="1"/>
</dbReference>
<evidence type="ECO:0000256" key="3">
    <source>
        <dbReference type="ARBA" id="ARBA00023224"/>
    </source>
</evidence>
<dbReference type="Pfam" id="PF00015">
    <property type="entry name" value="MCPsignal"/>
    <property type="match status" value="1"/>
</dbReference>
<dbReference type="InterPro" id="IPR003660">
    <property type="entry name" value="HAMP_dom"/>
</dbReference>
<evidence type="ECO:0000313" key="11">
    <source>
        <dbReference type="Proteomes" id="UP000403266"/>
    </source>
</evidence>
<dbReference type="EMBL" id="VOSK01000146">
    <property type="protein sequence ID" value="MPR28455.1"/>
    <property type="molecule type" value="Genomic_DNA"/>
</dbReference>
<dbReference type="PROSITE" id="PS50885">
    <property type="entry name" value="HAMP"/>
    <property type="match status" value="1"/>
</dbReference>
<organism evidence="10 11">
    <name type="scientific">Microvirga tunisiensis</name>
    <dbReference type="NCBI Taxonomy" id="2108360"/>
    <lineage>
        <taxon>Bacteria</taxon>
        <taxon>Pseudomonadati</taxon>
        <taxon>Pseudomonadota</taxon>
        <taxon>Alphaproteobacteria</taxon>
        <taxon>Hyphomicrobiales</taxon>
        <taxon>Methylobacteriaceae</taxon>
        <taxon>Microvirga</taxon>
    </lineage>
</organism>
<dbReference type="InterPro" id="IPR004090">
    <property type="entry name" value="Chemotax_Me-accpt_rcpt"/>
</dbReference>
<name>A0A5N7MN58_9HYPH</name>
<protein>
    <submittedName>
        <fullName evidence="10">HAMP domain-containing protein</fullName>
    </submittedName>
</protein>
<reference evidence="10 11" key="1">
    <citation type="journal article" date="2019" name="Syst. Appl. Microbiol.">
        <title>Microvirga tunisiensis sp. nov., a root nodule symbiotic bacterium isolated from Lupinus micranthus and L. luteus grown in Northern Tunisia.</title>
        <authorList>
            <person name="Msaddak A."/>
            <person name="Rejili M."/>
            <person name="Duran D."/>
            <person name="Mars M."/>
            <person name="Palacios J.M."/>
            <person name="Ruiz-Argueso T."/>
            <person name="Rey L."/>
            <person name="Imperial J."/>
        </authorList>
    </citation>
    <scope>NUCLEOTIDE SEQUENCE [LARGE SCALE GENOMIC DNA]</scope>
    <source>
        <strain evidence="10 11">Lmie10</strain>
    </source>
</reference>
<keyword evidence="11" id="KW-1185">Reference proteome</keyword>
<dbReference type="AlphaFoldDB" id="A0A5N7MN58"/>
<comment type="similarity">
    <text evidence="4">Belongs to the methyl-accepting chemotaxis (MCP) protein family.</text>
</comment>
<evidence type="ECO:0000313" key="10">
    <source>
        <dbReference type="EMBL" id="MPR28455.1"/>
    </source>
</evidence>
<dbReference type="Proteomes" id="UP000403266">
    <property type="component" value="Unassembled WGS sequence"/>
</dbReference>
<dbReference type="SMART" id="SM00283">
    <property type="entry name" value="MA"/>
    <property type="match status" value="1"/>
</dbReference>
<keyword evidence="2" id="KW-0997">Cell inner membrane</keyword>
<keyword evidence="6" id="KW-1133">Transmembrane helix</keyword>
<proteinExistence type="inferred from homology"/>
<accession>A0A5N7MN58</accession>
<dbReference type="PROSITE" id="PS50111">
    <property type="entry name" value="CHEMOTAXIS_TRANSDUC_2"/>
    <property type="match status" value="1"/>
</dbReference>
<evidence type="ECO:0000256" key="2">
    <source>
        <dbReference type="ARBA" id="ARBA00022519"/>
    </source>
</evidence>
<dbReference type="GO" id="GO:0004888">
    <property type="term" value="F:transmembrane signaling receptor activity"/>
    <property type="evidence" value="ECO:0007669"/>
    <property type="project" value="InterPro"/>
</dbReference>
<dbReference type="PRINTS" id="PR00260">
    <property type="entry name" value="CHEMTRNSDUCR"/>
</dbReference>
<gene>
    <name evidence="10" type="ORF">FS320_25725</name>
</gene>
<feature type="domain" description="Methyl-accepting transducer" evidence="7">
    <location>
        <begin position="308"/>
        <end position="537"/>
    </location>
</feature>
<feature type="domain" description="T-SNARE coiled-coil homology" evidence="8">
    <location>
        <begin position="460"/>
        <end position="522"/>
    </location>
</feature>
<comment type="caution">
    <text evidence="10">The sequence shown here is derived from an EMBL/GenBank/DDBJ whole genome shotgun (WGS) entry which is preliminary data.</text>
</comment>
<dbReference type="InterPro" id="IPR000727">
    <property type="entry name" value="T_SNARE_dom"/>
</dbReference>
<dbReference type="SMART" id="SM00304">
    <property type="entry name" value="HAMP"/>
    <property type="match status" value="1"/>
</dbReference>
<dbReference type="PROSITE" id="PS50192">
    <property type="entry name" value="T_SNARE"/>
    <property type="match status" value="1"/>
</dbReference>
<evidence type="ECO:0000256" key="5">
    <source>
        <dbReference type="PROSITE-ProRule" id="PRU00284"/>
    </source>
</evidence>
<dbReference type="GO" id="GO:0005886">
    <property type="term" value="C:plasma membrane"/>
    <property type="evidence" value="ECO:0007669"/>
    <property type="project" value="UniProtKB-SubCell"/>
</dbReference>
<dbReference type="PANTHER" id="PTHR32089:SF112">
    <property type="entry name" value="LYSOZYME-LIKE PROTEIN-RELATED"/>
    <property type="match status" value="1"/>
</dbReference>
<evidence type="ECO:0000256" key="6">
    <source>
        <dbReference type="SAM" id="Phobius"/>
    </source>
</evidence>
<dbReference type="InterPro" id="IPR004089">
    <property type="entry name" value="MCPsignal_dom"/>
</dbReference>
<dbReference type="CDD" id="cd06225">
    <property type="entry name" value="HAMP"/>
    <property type="match status" value="1"/>
</dbReference>
<sequence>MIPMALKNFSIPQKVIAVVSLMGLVAAMIAVVGWRETSKLKDAMEIVGLREEAAREAMDLRVDIIAISRMTYQVAQQPNKASDFSTEAERRSKEMLDRFKKLEAVADSQEKTLLGEMRAALNVYFDAIRSMIKVAASDKGNVQAVMNAEVEKGVASQRSVTDTVKAYSTYTAKKLADMRSAAEEGANVAIQLQIGVAAIGIVLGVLISLLMTKFSIVSPLRSLTSVMRRLADGDLAVDLPAGNRSRDIGLMIEAVQVFKDRMVRNKALEFEAVQAREASEVQRKRTMTELAETFDSAIGEIIQSVSTAAGRMQSTAEQLTNSAQATSSRSTAVAAAAEQTSANVLAMSSATEELGASVGEISRQVEQSAIMSREAVQAATTTNEIVSQLSAAADRVGAVIDMISAIAGQTNLLALNATIEAARAGEAGRGFAVVATEVKSLADQTSKATADISSQIAAIQTSTSQAVEAINGITQRIQAMSDVSSSIAIAVDQQGAATQEIVSSVNQASAGTGEVTANINRVAQVAEETETAAHQVLTSSSALVGQAEHLRDQVNNFLATVRAA</sequence>
<evidence type="ECO:0000256" key="1">
    <source>
        <dbReference type="ARBA" id="ARBA00004429"/>
    </source>
</evidence>
<dbReference type="SUPFAM" id="SSF58104">
    <property type="entry name" value="Methyl-accepting chemotaxis protein (MCP) signaling domain"/>
    <property type="match status" value="1"/>
</dbReference>
<feature type="transmembrane region" description="Helical" evidence="6">
    <location>
        <begin position="15"/>
        <end position="34"/>
    </location>
</feature>
<dbReference type="GO" id="GO:0006935">
    <property type="term" value="P:chemotaxis"/>
    <property type="evidence" value="ECO:0007669"/>
    <property type="project" value="InterPro"/>
</dbReference>
<dbReference type="SUPFAM" id="SSF158472">
    <property type="entry name" value="HAMP domain-like"/>
    <property type="match status" value="1"/>
</dbReference>
<dbReference type="Gene3D" id="1.10.287.950">
    <property type="entry name" value="Methyl-accepting chemotaxis protein"/>
    <property type="match status" value="1"/>
</dbReference>
<evidence type="ECO:0000259" key="9">
    <source>
        <dbReference type="PROSITE" id="PS50885"/>
    </source>
</evidence>
<dbReference type="Pfam" id="PF00672">
    <property type="entry name" value="HAMP"/>
    <property type="match status" value="1"/>
</dbReference>
<dbReference type="GO" id="GO:0007165">
    <property type="term" value="P:signal transduction"/>
    <property type="evidence" value="ECO:0007669"/>
    <property type="project" value="UniProtKB-KW"/>
</dbReference>
<feature type="domain" description="HAMP" evidence="9">
    <location>
        <begin position="214"/>
        <end position="267"/>
    </location>
</feature>
<keyword evidence="6" id="KW-0812">Transmembrane</keyword>
<keyword evidence="2" id="KW-1003">Cell membrane</keyword>
<evidence type="ECO:0000259" key="8">
    <source>
        <dbReference type="PROSITE" id="PS50192"/>
    </source>
</evidence>
<keyword evidence="3 5" id="KW-0807">Transducer</keyword>